<feature type="compositionally biased region" description="Low complexity" evidence="4">
    <location>
        <begin position="98"/>
        <end position="121"/>
    </location>
</feature>
<dbReference type="RefSeq" id="XP_016268749.1">
    <property type="nucleotide sequence ID" value="XM_016401696.1"/>
</dbReference>
<keyword evidence="6" id="KW-1185">Reference proteome</keyword>
<gene>
    <name evidence="5" type="ORF">PV06_01109</name>
</gene>
<comment type="similarity">
    <text evidence="1">Belongs to the bacterial ribosomal protein bS21 family.</text>
</comment>
<dbReference type="AlphaFoldDB" id="A0A0D2DZK5"/>
<dbReference type="STRING" id="215243.A0A0D2DZK5"/>
<dbReference type="EMBL" id="KN847332">
    <property type="protein sequence ID" value="KIW48533.1"/>
    <property type="molecule type" value="Genomic_DNA"/>
</dbReference>
<accession>A0A0D2DZK5</accession>
<dbReference type="GO" id="GO:0003735">
    <property type="term" value="F:structural constituent of ribosome"/>
    <property type="evidence" value="ECO:0007669"/>
    <property type="project" value="InterPro"/>
</dbReference>
<feature type="region of interest" description="Disordered" evidence="4">
    <location>
        <begin position="89"/>
        <end position="180"/>
    </location>
</feature>
<evidence type="ECO:0000313" key="6">
    <source>
        <dbReference type="Proteomes" id="UP000053342"/>
    </source>
</evidence>
<dbReference type="VEuPathDB" id="FungiDB:PV06_01109"/>
<protein>
    <recommendedName>
        <fullName evidence="7">Ribosomal protein S21</fullName>
    </recommendedName>
</protein>
<dbReference type="InterPro" id="IPR001911">
    <property type="entry name" value="Ribosomal_bS21"/>
</dbReference>
<evidence type="ECO:0008006" key="7">
    <source>
        <dbReference type="Google" id="ProtNLM"/>
    </source>
</evidence>
<dbReference type="PANTHER" id="PTHR41237:SF1">
    <property type="entry name" value="SMALL RIBOSOMAL SUBUNIT PROTEIN BS21M"/>
    <property type="match status" value="1"/>
</dbReference>
<keyword evidence="2" id="KW-0689">Ribosomal protein</keyword>
<dbReference type="PANTHER" id="PTHR41237">
    <property type="entry name" value="37S RIBOSOMAL PROTEIN MRP21, MITOCHONDRIAL"/>
    <property type="match status" value="1"/>
</dbReference>
<name>A0A0D2DZK5_9EURO</name>
<evidence type="ECO:0000256" key="3">
    <source>
        <dbReference type="ARBA" id="ARBA00023274"/>
    </source>
</evidence>
<keyword evidence="3" id="KW-0687">Ribonucleoprotein</keyword>
<dbReference type="GeneID" id="27353183"/>
<evidence type="ECO:0000256" key="4">
    <source>
        <dbReference type="SAM" id="MobiDB-lite"/>
    </source>
</evidence>
<dbReference type="GO" id="GO:0070124">
    <property type="term" value="P:mitochondrial translational initiation"/>
    <property type="evidence" value="ECO:0007669"/>
    <property type="project" value="TreeGrafter"/>
</dbReference>
<evidence type="ECO:0000313" key="5">
    <source>
        <dbReference type="EMBL" id="KIW48533.1"/>
    </source>
</evidence>
<dbReference type="GO" id="GO:0005763">
    <property type="term" value="C:mitochondrial small ribosomal subunit"/>
    <property type="evidence" value="ECO:0007669"/>
    <property type="project" value="TreeGrafter"/>
</dbReference>
<feature type="compositionally biased region" description="Low complexity" evidence="4">
    <location>
        <begin position="130"/>
        <end position="145"/>
    </location>
</feature>
<dbReference type="OrthoDB" id="2501249at2759"/>
<evidence type="ECO:0000256" key="1">
    <source>
        <dbReference type="ARBA" id="ARBA00006640"/>
    </source>
</evidence>
<evidence type="ECO:0000256" key="2">
    <source>
        <dbReference type="ARBA" id="ARBA00022980"/>
    </source>
</evidence>
<dbReference type="Proteomes" id="UP000053342">
    <property type="component" value="Unassembled WGS sequence"/>
</dbReference>
<dbReference type="HOGENOM" id="CLU_079402_0_0_1"/>
<reference evidence="5 6" key="1">
    <citation type="submission" date="2015-01" db="EMBL/GenBank/DDBJ databases">
        <title>The Genome Sequence of Exophiala oligosperma CBS72588.</title>
        <authorList>
            <consortium name="The Broad Institute Genomics Platform"/>
            <person name="Cuomo C."/>
            <person name="de Hoog S."/>
            <person name="Gorbushina A."/>
            <person name="Stielow B."/>
            <person name="Teixiera M."/>
            <person name="Abouelleil A."/>
            <person name="Chapman S.B."/>
            <person name="Priest M."/>
            <person name="Young S.K."/>
            <person name="Wortman J."/>
            <person name="Nusbaum C."/>
            <person name="Birren B."/>
        </authorList>
    </citation>
    <scope>NUCLEOTIDE SEQUENCE [LARGE SCALE GENOMIC DNA]</scope>
    <source>
        <strain evidence="5 6">CBS 72588</strain>
    </source>
</reference>
<organism evidence="5 6">
    <name type="scientific">Exophiala oligosperma</name>
    <dbReference type="NCBI Taxonomy" id="215243"/>
    <lineage>
        <taxon>Eukaryota</taxon>
        <taxon>Fungi</taxon>
        <taxon>Dikarya</taxon>
        <taxon>Ascomycota</taxon>
        <taxon>Pezizomycotina</taxon>
        <taxon>Eurotiomycetes</taxon>
        <taxon>Chaetothyriomycetidae</taxon>
        <taxon>Chaetothyriales</taxon>
        <taxon>Herpotrichiellaceae</taxon>
        <taxon>Exophiala</taxon>
    </lineage>
</organism>
<sequence>MKHFGLRTTNVLIGHNLPASFKSRIRLRPAPAKLQGQLLHSVHQLLLDLSTSSAGSRPLLKGKMESLPSLQRCFALSRPTQRIFSTSTSIRSMRRRQQQQQPQQLPCSSSSRATRTLTTSSIRLGDRQQNRQSSPPQPEQSSNVSKTWKQMMESMKPMQPTTTTTSREGPGGASTATGNMSAFRGQKSQSRLLAGLNESIARHALDQDAMARELAMAGTSSIALRLKPSLGRTVDGVYGEPARAFRALERKCSENKVKSDSMAQKRHVRRGQRRKDMRMLRWRRLFREGFIAECGKIRRMRKQGW</sequence>
<dbReference type="InterPro" id="IPR052837">
    <property type="entry name" value="Mitoribosomal_bS21"/>
</dbReference>
<dbReference type="Pfam" id="PF01165">
    <property type="entry name" value="Ribosomal_S21"/>
    <property type="match status" value="1"/>
</dbReference>
<proteinExistence type="inferred from homology"/>